<evidence type="ECO:0000313" key="2">
    <source>
        <dbReference type="EMBL" id="ATQ43065.1"/>
    </source>
</evidence>
<protein>
    <recommendedName>
        <fullName evidence="4">Universal stress protein B</fullName>
    </recommendedName>
</protein>
<gene>
    <name evidence="2" type="ORF">CSW64_11905</name>
</gene>
<feature type="transmembrane region" description="Helical" evidence="1">
    <location>
        <begin position="100"/>
        <end position="119"/>
    </location>
</feature>
<name>A0A2D2AYK5_9CAUL</name>
<organism evidence="2 3">
    <name type="scientific">Caulobacter mirabilis</name>
    <dbReference type="NCBI Taxonomy" id="69666"/>
    <lineage>
        <taxon>Bacteria</taxon>
        <taxon>Pseudomonadati</taxon>
        <taxon>Pseudomonadota</taxon>
        <taxon>Alphaproteobacteria</taxon>
        <taxon>Caulobacterales</taxon>
        <taxon>Caulobacteraceae</taxon>
        <taxon>Caulobacter</taxon>
    </lineage>
</organism>
<feature type="transmembrane region" description="Helical" evidence="1">
    <location>
        <begin position="21"/>
        <end position="40"/>
    </location>
</feature>
<keyword evidence="1" id="KW-0472">Membrane</keyword>
<sequence>MRRRRLRRRQDGGGMNVDSPQFFALFGAAWLILAAYNVWLVRIVQHRRAMAGETKLPFLQAMFGPERGRGIFSELKFLFTGEHRRLGDEALTRLVMTTRALFAVGGVLLLSVFVVAFTGDAPDVR</sequence>
<evidence type="ECO:0000256" key="1">
    <source>
        <dbReference type="SAM" id="Phobius"/>
    </source>
</evidence>
<dbReference type="AlphaFoldDB" id="A0A2D2AYK5"/>
<accession>A0A2D2AYK5</accession>
<dbReference type="KEGG" id="cmb:CSW64_11905"/>
<keyword evidence="1" id="KW-0812">Transmembrane</keyword>
<keyword evidence="3" id="KW-1185">Reference proteome</keyword>
<reference evidence="2 3" key="1">
    <citation type="submission" date="2017-10" db="EMBL/GenBank/DDBJ databases">
        <title>Genome sequence of Caulobacter mirabilis FWC38.</title>
        <authorList>
            <person name="Fiebig A."/>
            <person name="Crosson S."/>
        </authorList>
    </citation>
    <scope>NUCLEOTIDE SEQUENCE [LARGE SCALE GENOMIC DNA]</scope>
    <source>
        <strain evidence="2 3">FWC 38</strain>
    </source>
</reference>
<evidence type="ECO:0008006" key="4">
    <source>
        <dbReference type="Google" id="ProtNLM"/>
    </source>
</evidence>
<dbReference type="EMBL" id="CP024201">
    <property type="protein sequence ID" value="ATQ43065.1"/>
    <property type="molecule type" value="Genomic_DNA"/>
</dbReference>
<evidence type="ECO:0000313" key="3">
    <source>
        <dbReference type="Proteomes" id="UP000228945"/>
    </source>
</evidence>
<keyword evidence="1" id="KW-1133">Transmembrane helix</keyword>
<dbReference type="Proteomes" id="UP000228945">
    <property type="component" value="Chromosome"/>
</dbReference>
<proteinExistence type="predicted"/>